<gene>
    <name evidence="2" type="ORF">F5Z01DRAFT_476225</name>
</gene>
<organism evidence="2 3">
    <name type="scientific">Emericellopsis atlantica</name>
    <dbReference type="NCBI Taxonomy" id="2614577"/>
    <lineage>
        <taxon>Eukaryota</taxon>
        <taxon>Fungi</taxon>
        <taxon>Dikarya</taxon>
        <taxon>Ascomycota</taxon>
        <taxon>Pezizomycotina</taxon>
        <taxon>Sordariomycetes</taxon>
        <taxon>Hypocreomycetidae</taxon>
        <taxon>Hypocreales</taxon>
        <taxon>Bionectriaceae</taxon>
        <taxon>Emericellopsis</taxon>
    </lineage>
</organism>
<reference evidence="2" key="1">
    <citation type="journal article" date="2021" name="IMA Fungus">
        <title>Genomic characterization of three marine fungi, including Emericellopsis atlantica sp. nov. with signatures of a generalist lifestyle and marine biomass degradation.</title>
        <authorList>
            <person name="Hagestad O.C."/>
            <person name="Hou L."/>
            <person name="Andersen J.H."/>
            <person name="Hansen E.H."/>
            <person name="Altermark B."/>
            <person name="Li C."/>
            <person name="Kuhnert E."/>
            <person name="Cox R.J."/>
            <person name="Crous P.W."/>
            <person name="Spatafora J.W."/>
            <person name="Lail K."/>
            <person name="Amirebrahimi M."/>
            <person name="Lipzen A."/>
            <person name="Pangilinan J."/>
            <person name="Andreopoulos W."/>
            <person name="Hayes R.D."/>
            <person name="Ng V."/>
            <person name="Grigoriev I.V."/>
            <person name="Jackson S.A."/>
            <person name="Sutton T.D.S."/>
            <person name="Dobson A.D.W."/>
            <person name="Rama T."/>
        </authorList>
    </citation>
    <scope>NUCLEOTIDE SEQUENCE</scope>
    <source>
        <strain evidence="2">TS7</strain>
    </source>
</reference>
<dbReference type="EMBL" id="MU251247">
    <property type="protein sequence ID" value="KAG9256507.1"/>
    <property type="molecule type" value="Genomic_DNA"/>
</dbReference>
<evidence type="ECO:0000313" key="2">
    <source>
        <dbReference type="EMBL" id="KAG9256507.1"/>
    </source>
</evidence>
<name>A0A9P7ZRI0_9HYPO</name>
<protein>
    <submittedName>
        <fullName evidence="2">Uncharacterized protein</fullName>
    </submittedName>
</protein>
<keyword evidence="3" id="KW-1185">Reference proteome</keyword>
<dbReference type="AlphaFoldDB" id="A0A9P7ZRI0"/>
<accession>A0A9P7ZRI0</accession>
<proteinExistence type="predicted"/>
<dbReference type="GeneID" id="70290931"/>
<dbReference type="Proteomes" id="UP000887229">
    <property type="component" value="Unassembled WGS sequence"/>
</dbReference>
<comment type="caution">
    <text evidence="2">The sequence shown here is derived from an EMBL/GenBank/DDBJ whole genome shotgun (WGS) entry which is preliminary data.</text>
</comment>
<evidence type="ECO:0000256" key="1">
    <source>
        <dbReference type="SAM" id="MobiDB-lite"/>
    </source>
</evidence>
<dbReference type="RefSeq" id="XP_046120431.1">
    <property type="nucleotide sequence ID" value="XM_046260028.1"/>
</dbReference>
<evidence type="ECO:0000313" key="3">
    <source>
        <dbReference type="Proteomes" id="UP000887229"/>
    </source>
</evidence>
<feature type="region of interest" description="Disordered" evidence="1">
    <location>
        <begin position="1"/>
        <end position="57"/>
    </location>
</feature>
<sequence length="249" mass="27354">MSGLQSVGRRCSGRDGLPGLDTGVRPWQLSNRAGTGHVLPKRHGHLNPPPGRQRRKDPLDLWFTPVVAPWLARPPRSRPWWPTGSPASAMLRQQGPRIMPECENVHVHVTLPYAFSQVAAMPTALRPLLDNLIFTTSPGHVVQSPAHLARYTAQHKLPWVQSRVCSVRIGFPRHCRRDFSDLSCVGIWAAERLAVHNRCLRPHSPAAAIAVHGPDKAKTSPPLCSQLVGPSWIIYISTVTSSPQPSALG</sequence>